<keyword evidence="3" id="KW-1185">Reference proteome</keyword>
<feature type="domain" description="HTH cro/C1-type" evidence="1">
    <location>
        <begin position="14"/>
        <end position="69"/>
    </location>
</feature>
<evidence type="ECO:0000259" key="1">
    <source>
        <dbReference type="PROSITE" id="PS50943"/>
    </source>
</evidence>
<gene>
    <name evidence="2" type="ORF">ANI01nite_05000</name>
</gene>
<dbReference type="PROSITE" id="PS50943">
    <property type="entry name" value="HTH_CROC1"/>
    <property type="match status" value="1"/>
</dbReference>
<dbReference type="SMART" id="SM00530">
    <property type="entry name" value="HTH_XRE"/>
    <property type="match status" value="1"/>
</dbReference>
<dbReference type="InterPro" id="IPR010982">
    <property type="entry name" value="Lambda_DNA-bd_dom_sf"/>
</dbReference>
<evidence type="ECO:0000313" key="3">
    <source>
        <dbReference type="Proteomes" id="UP000316242"/>
    </source>
</evidence>
<accession>A0ABQ0RHK0</accession>
<dbReference type="EMBL" id="BJNE01000001">
    <property type="protein sequence ID" value="GEC11297.1"/>
    <property type="molecule type" value="Genomic_DNA"/>
</dbReference>
<organism evidence="2 3">
    <name type="scientific">Glutamicibacter nicotianae</name>
    <name type="common">Arthrobacter nicotianae</name>
    <dbReference type="NCBI Taxonomy" id="37929"/>
    <lineage>
        <taxon>Bacteria</taxon>
        <taxon>Bacillati</taxon>
        <taxon>Actinomycetota</taxon>
        <taxon>Actinomycetes</taxon>
        <taxon>Micrococcales</taxon>
        <taxon>Micrococcaceae</taxon>
        <taxon>Glutamicibacter</taxon>
    </lineage>
</organism>
<dbReference type="InterPro" id="IPR001387">
    <property type="entry name" value="Cro/C1-type_HTH"/>
</dbReference>
<dbReference type="CDD" id="cd00093">
    <property type="entry name" value="HTH_XRE"/>
    <property type="match status" value="1"/>
</dbReference>
<proteinExistence type="predicted"/>
<dbReference type="RefSeq" id="WP_141355722.1">
    <property type="nucleotide sequence ID" value="NZ_BAAAWM010000001.1"/>
</dbReference>
<comment type="caution">
    <text evidence="2">The sequence shown here is derived from an EMBL/GenBank/DDBJ whole genome shotgun (WGS) entry which is preliminary data.</text>
</comment>
<sequence length="195" mass="21422">MGTISTAHDLGRAIRGARIQNGLSQQELASKTGQSRKFIVDLESGKETAELGASLRVANALDIHWAAPLPTPQLILDEAARDIAHELSSGDNEFALRIAMDSLKKLKMMKPEHLKKPKSTGSERFDALLAASARIALDGVSARKPRWGVKLQNPWFPGADTRSMSEAFKELTIKRTPKAFADFNIFLKDNSLEMP</sequence>
<reference evidence="2 3" key="1">
    <citation type="submission" date="2019-06" db="EMBL/GenBank/DDBJ databases">
        <title>Whole genome shotgun sequence of Glutamicibacter nicotianae NBRC 14234.</title>
        <authorList>
            <person name="Hosoyama A."/>
            <person name="Uohara A."/>
            <person name="Ohji S."/>
            <person name="Ichikawa N."/>
        </authorList>
    </citation>
    <scope>NUCLEOTIDE SEQUENCE [LARGE SCALE GENOMIC DNA]</scope>
    <source>
        <strain evidence="2 3">NBRC 14234</strain>
    </source>
</reference>
<dbReference type="SUPFAM" id="SSF47413">
    <property type="entry name" value="lambda repressor-like DNA-binding domains"/>
    <property type="match status" value="1"/>
</dbReference>
<name>A0ABQ0RHK0_GLUNI</name>
<dbReference type="Gene3D" id="1.10.260.40">
    <property type="entry name" value="lambda repressor-like DNA-binding domains"/>
    <property type="match status" value="1"/>
</dbReference>
<dbReference type="Pfam" id="PF01381">
    <property type="entry name" value="HTH_3"/>
    <property type="match status" value="1"/>
</dbReference>
<evidence type="ECO:0000313" key="2">
    <source>
        <dbReference type="EMBL" id="GEC11297.1"/>
    </source>
</evidence>
<protein>
    <recommendedName>
        <fullName evidence="1">HTH cro/C1-type domain-containing protein</fullName>
    </recommendedName>
</protein>
<dbReference type="Proteomes" id="UP000316242">
    <property type="component" value="Unassembled WGS sequence"/>
</dbReference>